<sequence length="306" mass="35142">MRFDLHDTGQCRLKSMTRYEISGETPISVVRKRNSPIGRSEYPDWEWDRGRGCEIPWFSSSTMSEQKTIHGLVTVHFEPGPEILEDDLNDRYGSDRLIVPGFGITTAVQYKATGSQAPTWLTLYDVAIPIPSESKECYMVSTLDRALEETLKSKTAGSVSRRSYTFLGAALDPDMTVEDLPGRYLLAVSFEILPENEDDFNRCVHADHAFRKEHMALVARIPGWKRGRRYKLVEYERITGSINQRITVPTEYLALHELDNGDFEQSAEIKHARGTQWAQRVIRDAVRREVMTFELHKVLTRAKEER</sequence>
<proteinExistence type="predicted"/>
<reference evidence="1" key="1">
    <citation type="submission" date="2020-05" db="EMBL/GenBank/DDBJ databases">
        <title>Mycena genomes resolve the evolution of fungal bioluminescence.</title>
        <authorList>
            <person name="Tsai I.J."/>
        </authorList>
    </citation>
    <scope>NUCLEOTIDE SEQUENCE</scope>
    <source>
        <strain evidence="1">CCC161011</strain>
    </source>
</reference>
<dbReference type="EMBL" id="JACAZI010000003">
    <property type="protein sequence ID" value="KAF7365646.1"/>
    <property type="molecule type" value="Genomic_DNA"/>
</dbReference>
<organism evidence="1 2">
    <name type="scientific">Mycena venus</name>
    <dbReference type="NCBI Taxonomy" id="2733690"/>
    <lineage>
        <taxon>Eukaryota</taxon>
        <taxon>Fungi</taxon>
        <taxon>Dikarya</taxon>
        <taxon>Basidiomycota</taxon>
        <taxon>Agaricomycotina</taxon>
        <taxon>Agaricomycetes</taxon>
        <taxon>Agaricomycetidae</taxon>
        <taxon>Agaricales</taxon>
        <taxon>Marasmiineae</taxon>
        <taxon>Mycenaceae</taxon>
        <taxon>Mycena</taxon>
    </lineage>
</organism>
<comment type="caution">
    <text evidence="1">The sequence shown here is derived from an EMBL/GenBank/DDBJ whole genome shotgun (WGS) entry which is preliminary data.</text>
</comment>
<keyword evidence="2" id="KW-1185">Reference proteome</keyword>
<name>A0A8H6YWL3_9AGAR</name>
<gene>
    <name evidence="1" type="ORF">MVEN_00438200</name>
</gene>
<dbReference type="Proteomes" id="UP000620124">
    <property type="component" value="Unassembled WGS sequence"/>
</dbReference>
<dbReference type="GO" id="GO:0016787">
    <property type="term" value="F:hydrolase activity"/>
    <property type="evidence" value="ECO:0007669"/>
    <property type="project" value="UniProtKB-KW"/>
</dbReference>
<evidence type="ECO:0000313" key="2">
    <source>
        <dbReference type="Proteomes" id="UP000620124"/>
    </source>
</evidence>
<evidence type="ECO:0000313" key="1">
    <source>
        <dbReference type="EMBL" id="KAF7365646.1"/>
    </source>
</evidence>
<keyword evidence="1" id="KW-0378">Hydrolase</keyword>
<protein>
    <submittedName>
        <fullName evidence="1">Putative alpha/beta hydrolase</fullName>
    </submittedName>
</protein>
<dbReference type="AlphaFoldDB" id="A0A8H6YWL3"/>
<dbReference type="OrthoDB" id="2851338at2759"/>
<accession>A0A8H6YWL3</accession>